<dbReference type="AlphaFoldDB" id="A0A3M8DD79"/>
<dbReference type="Pfam" id="PF01408">
    <property type="entry name" value="GFO_IDH_MocA"/>
    <property type="match status" value="1"/>
</dbReference>
<dbReference type="InterPro" id="IPR055170">
    <property type="entry name" value="GFO_IDH_MocA-like_dom"/>
</dbReference>
<dbReference type="GO" id="GO:0016491">
    <property type="term" value="F:oxidoreductase activity"/>
    <property type="evidence" value="ECO:0007669"/>
    <property type="project" value="UniProtKB-KW"/>
</dbReference>
<dbReference type="SUPFAM" id="SSF55347">
    <property type="entry name" value="Glyceraldehyde-3-phosphate dehydrogenase-like, C-terminal domain"/>
    <property type="match status" value="1"/>
</dbReference>
<comment type="caution">
    <text evidence="4">The sequence shown here is derived from an EMBL/GenBank/DDBJ whole genome shotgun (WGS) entry which is preliminary data.</text>
</comment>
<evidence type="ECO:0000259" key="2">
    <source>
        <dbReference type="Pfam" id="PF01408"/>
    </source>
</evidence>
<dbReference type="Gene3D" id="3.30.360.10">
    <property type="entry name" value="Dihydrodipicolinate Reductase, domain 2"/>
    <property type="match status" value="1"/>
</dbReference>
<dbReference type="PANTHER" id="PTHR43818">
    <property type="entry name" value="BCDNA.GH03377"/>
    <property type="match status" value="1"/>
</dbReference>
<dbReference type="SUPFAM" id="SSF51735">
    <property type="entry name" value="NAD(P)-binding Rossmann-fold domains"/>
    <property type="match status" value="1"/>
</dbReference>
<protein>
    <submittedName>
        <fullName evidence="4">Gfo/Idh/MocA family oxidoreductase</fullName>
    </submittedName>
</protein>
<reference evidence="4 5" key="1">
    <citation type="submission" date="2018-10" db="EMBL/GenBank/DDBJ databases">
        <title>Phylogenomics of Brevibacillus.</title>
        <authorList>
            <person name="Dunlap C."/>
        </authorList>
    </citation>
    <scope>NUCLEOTIDE SEQUENCE [LARGE SCALE GENOMIC DNA]</scope>
    <source>
        <strain evidence="4 5">JCM 15716</strain>
    </source>
</reference>
<dbReference type="OrthoDB" id="9815825at2"/>
<keyword evidence="5" id="KW-1185">Reference proteome</keyword>
<feature type="domain" description="GFO/IDH/MocA-like oxidoreductase" evidence="3">
    <location>
        <begin position="133"/>
        <end position="254"/>
    </location>
</feature>
<dbReference type="RefSeq" id="WP_122919385.1">
    <property type="nucleotide sequence ID" value="NZ_RHHQ01000013.1"/>
</dbReference>
<sequence>MMSKQIQVGIIGLGGMGGKLFHTFLAHPDFQVTAVCDTDANRSEEAAKEAGDLPWYTDYQLLLQETALDLVYIAVPPAYHHRIALDVLAAGKHILCEKPLANTLEEADEMREAAQRAGVVHAMNFPTYYRAAFRELSARMAQGFLGEVRRVEITTHFHQWPRPWQQNPWIGGREQGGFVREVMPHYIHLTKSLFGKVAAVDSQLEYPEDPQACETGIVATLRLEDGPPVLMNGVSQIARKERIAFTLYGTKGTLALVDWSRLEGGGVGEELTEIAVGPTDHLADMLTQLASTIRTGEGDVVDFEAGFDVQNVLERLLQSRG</sequence>
<dbReference type="InterPro" id="IPR000683">
    <property type="entry name" value="Gfo/Idh/MocA-like_OxRdtase_N"/>
</dbReference>
<organism evidence="4 5">
    <name type="scientific">Brevibacillus fluminis</name>
    <dbReference type="NCBI Taxonomy" id="511487"/>
    <lineage>
        <taxon>Bacteria</taxon>
        <taxon>Bacillati</taxon>
        <taxon>Bacillota</taxon>
        <taxon>Bacilli</taxon>
        <taxon>Bacillales</taxon>
        <taxon>Paenibacillaceae</taxon>
        <taxon>Brevibacillus</taxon>
    </lineage>
</organism>
<evidence type="ECO:0000256" key="1">
    <source>
        <dbReference type="ARBA" id="ARBA00023002"/>
    </source>
</evidence>
<dbReference type="Pfam" id="PF22725">
    <property type="entry name" value="GFO_IDH_MocA_C3"/>
    <property type="match status" value="1"/>
</dbReference>
<dbReference type="Gene3D" id="3.40.50.720">
    <property type="entry name" value="NAD(P)-binding Rossmann-like Domain"/>
    <property type="match status" value="1"/>
</dbReference>
<dbReference type="EMBL" id="RHHQ01000013">
    <property type="protein sequence ID" value="RNB85973.1"/>
    <property type="molecule type" value="Genomic_DNA"/>
</dbReference>
<proteinExistence type="predicted"/>
<name>A0A3M8DD79_9BACL</name>
<accession>A0A3M8DD79</accession>
<evidence type="ECO:0000313" key="5">
    <source>
        <dbReference type="Proteomes" id="UP000271031"/>
    </source>
</evidence>
<feature type="domain" description="Gfo/Idh/MocA-like oxidoreductase N-terminal" evidence="2">
    <location>
        <begin position="6"/>
        <end position="124"/>
    </location>
</feature>
<keyword evidence="1" id="KW-0560">Oxidoreductase</keyword>
<evidence type="ECO:0000259" key="3">
    <source>
        <dbReference type="Pfam" id="PF22725"/>
    </source>
</evidence>
<dbReference type="InterPro" id="IPR036291">
    <property type="entry name" value="NAD(P)-bd_dom_sf"/>
</dbReference>
<gene>
    <name evidence="4" type="ORF">EDM56_18420</name>
</gene>
<dbReference type="InterPro" id="IPR050463">
    <property type="entry name" value="Gfo/Idh/MocA_oxidrdct_glycsds"/>
</dbReference>
<dbReference type="PANTHER" id="PTHR43818:SF11">
    <property type="entry name" value="BCDNA.GH03377"/>
    <property type="match status" value="1"/>
</dbReference>
<evidence type="ECO:0000313" key="4">
    <source>
        <dbReference type="EMBL" id="RNB85973.1"/>
    </source>
</evidence>
<dbReference type="Proteomes" id="UP000271031">
    <property type="component" value="Unassembled WGS sequence"/>
</dbReference>
<dbReference type="GO" id="GO:0000166">
    <property type="term" value="F:nucleotide binding"/>
    <property type="evidence" value="ECO:0007669"/>
    <property type="project" value="InterPro"/>
</dbReference>